<evidence type="ECO:0000313" key="2">
    <source>
        <dbReference type="EMBL" id="CAE0137188.1"/>
    </source>
</evidence>
<reference evidence="2" key="1">
    <citation type="submission" date="2021-01" db="EMBL/GenBank/DDBJ databases">
        <authorList>
            <person name="Corre E."/>
            <person name="Pelletier E."/>
            <person name="Niang G."/>
            <person name="Scheremetjew M."/>
            <person name="Finn R."/>
            <person name="Kale V."/>
            <person name="Holt S."/>
            <person name="Cochrane G."/>
            <person name="Meng A."/>
            <person name="Brown T."/>
            <person name="Cohen L."/>
        </authorList>
    </citation>
    <scope>NUCLEOTIDE SEQUENCE</scope>
    <source>
        <strain evidence="2">CCMP281</strain>
    </source>
</reference>
<gene>
    <name evidence="2" type="ORF">HERI1096_LOCUS31612</name>
</gene>
<evidence type="ECO:0000256" key="1">
    <source>
        <dbReference type="SAM" id="SignalP"/>
    </source>
</evidence>
<dbReference type="EMBL" id="HBHX01057301">
    <property type="protein sequence ID" value="CAE0137188.1"/>
    <property type="molecule type" value="Transcribed_RNA"/>
</dbReference>
<protein>
    <submittedName>
        <fullName evidence="2">Uncharacterized protein</fullName>
    </submittedName>
</protein>
<keyword evidence="1" id="KW-0732">Signal</keyword>
<sequence>MCAHSHVLGILLGLCLSVWARSMDSMLEEAEDAAAVSLQQFTLPSGEVLDLATDKMSWAMAMQEVRFSEYGVDDEVLPSIAVGATEAVMMEVPSPQGMEVLRRKLLGGFLQLDVLQNQLAVISGGESREDRARRQAIRAGVENKLASELACHPINGTALFMLVSRKAVPGSPSLHELSFFGHELWGNFVDYMQQARQTADFFGGTAEWATRIHWNVLASEHRVPFVLSGPSLQVVARPKLIAQPKP</sequence>
<name>A0A7S3BJ78_9EUKA</name>
<proteinExistence type="predicted"/>
<accession>A0A7S3BJ78</accession>
<organism evidence="2">
    <name type="scientific">Haptolina ericina</name>
    <dbReference type="NCBI Taxonomy" id="156174"/>
    <lineage>
        <taxon>Eukaryota</taxon>
        <taxon>Haptista</taxon>
        <taxon>Haptophyta</taxon>
        <taxon>Prymnesiophyceae</taxon>
        <taxon>Prymnesiales</taxon>
        <taxon>Prymnesiaceae</taxon>
        <taxon>Haptolina</taxon>
    </lineage>
</organism>
<dbReference type="AlphaFoldDB" id="A0A7S3BJ78"/>
<feature type="signal peptide" evidence="1">
    <location>
        <begin position="1"/>
        <end position="20"/>
    </location>
</feature>
<feature type="chain" id="PRO_5030733032" evidence="1">
    <location>
        <begin position="21"/>
        <end position="246"/>
    </location>
</feature>